<dbReference type="EMBL" id="JACHEJ010000042">
    <property type="protein sequence ID" value="MBB6182576.1"/>
    <property type="molecule type" value="Genomic_DNA"/>
</dbReference>
<dbReference type="Proteomes" id="UP000535501">
    <property type="component" value="Unassembled WGS sequence"/>
</dbReference>
<proteinExistence type="predicted"/>
<gene>
    <name evidence="2" type="ORF">HNQ75_004565</name>
</gene>
<organism evidence="2 3">
    <name type="scientific">Pseudorhizobium flavum</name>
    <dbReference type="NCBI Taxonomy" id="1335061"/>
    <lineage>
        <taxon>Bacteria</taxon>
        <taxon>Pseudomonadati</taxon>
        <taxon>Pseudomonadota</taxon>
        <taxon>Alphaproteobacteria</taxon>
        <taxon>Hyphomicrobiales</taxon>
        <taxon>Rhizobiaceae</taxon>
        <taxon>Rhizobium/Agrobacterium group</taxon>
        <taxon>Pseudorhizobium</taxon>
    </lineage>
</organism>
<protein>
    <submittedName>
        <fullName evidence="2">Putative flippase GtrA</fullName>
    </submittedName>
</protein>
<keyword evidence="1" id="KW-0812">Transmembrane</keyword>
<name>A0A7W9Z4W7_9HYPH</name>
<keyword evidence="1" id="KW-1133">Transmembrane helix</keyword>
<keyword evidence="1" id="KW-0472">Membrane</keyword>
<sequence>MSYLRFVAVSLFSLATTITVAAFCEVAGIDYRAGLVAVILVTPPMTYLLQKRFTYRYR</sequence>
<reference evidence="2 3" key="1">
    <citation type="submission" date="2020-08" db="EMBL/GenBank/DDBJ databases">
        <title>Genomic Encyclopedia of Type Strains, Phase IV (KMG-IV): sequencing the most valuable type-strain genomes for metagenomic binning, comparative biology and taxonomic classification.</title>
        <authorList>
            <person name="Goeker M."/>
        </authorList>
    </citation>
    <scope>NUCLEOTIDE SEQUENCE [LARGE SCALE GENOMIC DNA]</scope>
    <source>
        <strain evidence="2 3">DSM 102134</strain>
    </source>
</reference>
<evidence type="ECO:0000313" key="2">
    <source>
        <dbReference type="EMBL" id="MBB6182576.1"/>
    </source>
</evidence>
<feature type="transmembrane region" description="Helical" evidence="1">
    <location>
        <begin position="31"/>
        <end position="49"/>
    </location>
</feature>
<evidence type="ECO:0000313" key="3">
    <source>
        <dbReference type="Proteomes" id="UP000535501"/>
    </source>
</evidence>
<comment type="caution">
    <text evidence="2">The sequence shown here is derived from an EMBL/GenBank/DDBJ whole genome shotgun (WGS) entry which is preliminary data.</text>
</comment>
<dbReference type="AlphaFoldDB" id="A0A7W9Z4W7"/>
<evidence type="ECO:0000256" key="1">
    <source>
        <dbReference type="SAM" id="Phobius"/>
    </source>
</evidence>
<accession>A0A7W9Z4W7</accession>
<keyword evidence="3" id="KW-1185">Reference proteome</keyword>